<comment type="caution">
    <text evidence="1">The sequence shown here is derived from an EMBL/GenBank/DDBJ whole genome shotgun (WGS) entry which is preliminary data.</text>
</comment>
<gene>
    <name evidence="1" type="ORF">HDA32_001997</name>
</gene>
<name>A0A852TU95_9ACTN</name>
<reference evidence="1 2" key="1">
    <citation type="submission" date="2020-07" db="EMBL/GenBank/DDBJ databases">
        <title>Sequencing the genomes of 1000 actinobacteria strains.</title>
        <authorList>
            <person name="Klenk H.-P."/>
        </authorList>
    </citation>
    <scope>NUCLEOTIDE SEQUENCE [LARGE SCALE GENOMIC DNA]</scope>
    <source>
        <strain evidence="1 2">CXB654</strain>
    </source>
</reference>
<dbReference type="EMBL" id="JACCCC010000001">
    <property type="protein sequence ID" value="NYE46877.1"/>
    <property type="molecule type" value="Genomic_DNA"/>
</dbReference>
<keyword evidence="2" id="KW-1185">Reference proteome</keyword>
<dbReference type="RefSeq" id="WP_179642912.1">
    <property type="nucleotide sequence ID" value="NZ_BAAAYY010000001.1"/>
</dbReference>
<evidence type="ECO:0008006" key="3">
    <source>
        <dbReference type="Google" id="ProtNLM"/>
    </source>
</evidence>
<protein>
    <recommendedName>
        <fullName evidence="3">N-acetyltransferase domain-containing protein</fullName>
    </recommendedName>
</protein>
<sequence>MLWIRSADTGDRDGIAAMIGARTAWMSERGLRFFEGAADTIARQAGDPEFLVWVLVQDGGVLGCTTVFDESPEWAFTETERAEPALFLASTWTMPSEGRRLGFVIARWALDHAARSGRTSVRRGAFEQGLMRYYCQVQGWTLLRELERRGRTAYIMARPAELQPDLAVAVPTGR</sequence>
<dbReference type="SUPFAM" id="SSF55729">
    <property type="entry name" value="Acyl-CoA N-acyltransferases (Nat)"/>
    <property type="match status" value="1"/>
</dbReference>
<dbReference type="Gene3D" id="3.40.630.30">
    <property type="match status" value="1"/>
</dbReference>
<dbReference type="Proteomes" id="UP000589036">
    <property type="component" value="Unassembled WGS sequence"/>
</dbReference>
<evidence type="ECO:0000313" key="1">
    <source>
        <dbReference type="EMBL" id="NYE46877.1"/>
    </source>
</evidence>
<accession>A0A852TU95</accession>
<organism evidence="1 2">
    <name type="scientific">Spinactinospora alkalitolerans</name>
    <dbReference type="NCBI Taxonomy" id="687207"/>
    <lineage>
        <taxon>Bacteria</taxon>
        <taxon>Bacillati</taxon>
        <taxon>Actinomycetota</taxon>
        <taxon>Actinomycetes</taxon>
        <taxon>Streptosporangiales</taxon>
        <taxon>Nocardiopsidaceae</taxon>
        <taxon>Spinactinospora</taxon>
    </lineage>
</organism>
<dbReference type="AlphaFoldDB" id="A0A852TU95"/>
<dbReference type="InterPro" id="IPR016181">
    <property type="entry name" value="Acyl_CoA_acyltransferase"/>
</dbReference>
<evidence type="ECO:0000313" key="2">
    <source>
        <dbReference type="Proteomes" id="UP000589036"/>
    </source>
</evidence>
<proteinExistence type="predicted"/>